<comment type="caution">
    <text evidence="1">The sequence shown here is derived from an EMBL/GenBank/DDBJ whole genome shotgun (WGS) entry which is preliminary data.</text>
</comment>
<dbReference type="InterPro" id="IPR036215">
    <property type="entry name" value="TM0957-like_sf"/>
</dbReference>
<evidence type="ECO:0000313" key="1">
    <source>
        <dbReference type="EMBL" id="MFC3812269.1"/>
    </source>
</evidence>
<protein>
    <submittedName>
        <fullName evidence="1">DUF2291 family protein</fullName>
    </submittedName>
</protein>
<keyword evidence="2" id="KW-1185">Reference proteome</keyword>
<reference evidence="2" key="1">
    <citation type="journal article" date="2019" name="Int. J. Syst. Evol. Microbiol.">
        <title>The Global Catalogue of Microorganisms (GCM) 10K type strain sequencing project: providing services to taxonomists for standard genome sequencing and annotation.</title>
        <authorList>
            <consortium name="The Broad Institute Genomics Platform"/>
            <consortium name="The Broad Institute Genome Sequencing Center for Infectious Disease"/>
            <person name="Wu L."/>
            <person name="Ma J."/>
        </authorList>
    </citation>
    <scope>NUCLEOTIDE SEQUENCE [LARGE SCALE GENOMIC DNA]</scope>
    <source>
        <strain evidence="2">CECT 7956</strain>
    </source>
</reference>
<gene>
    <name evidence="1" type="ORF">ACFOOI_16525</name>
</gene>
<sequence length="198" mass="21778">MKKVIGLVIVCFLAYNSVYFKKLSEQSASESSKFNFVTYADSIYNQGILKQAKPIALADLQKELGKNTENAFSQFGNRLGIGQTAYFMVSVDGTVLNKTVDGFEVKTADGRIYPIDTKFIFGNAIRDASKLVKLTDFKTNADFNKVSEELNNVIREKAIPAQLSTLIVGDKVEVVGAIKQSKKDALPILILPANITKL</sequence>
<dbReference type="InterPro" id="IPR014582">
    <property type="entry name" value="UCP033535_lipo"/>
</dbReference>
<dbReference type="Pfam" id="PF10054">
    <property type="entry name" value="DUF2291"/>
    <property type="match status" value="1"/>
</dbReference>
<dbReference type="Gene3D" id="2.40.50.420">
    <property type="entry name" value="Envelope glycoprotein gp160, DUF2291, alpha/beta domain"/>
    <property type="match status" value="1"/>
</dbReference>
<proteinExistence type="predicted"/>
<dbReference type="EMBL" id="JBHRYQ010000001">
    <property type="protein sequence ID" value="MFC3812269.1"/>
    <property type="molecule type" value="Genomic_DNA"/>
</dbReference>
<dbReference type="Gene3D" id="1.10.10.1260">
    <property type="entry name" value="Envelope glycoprotein gp160, DUF2291, helical domain"/>
    <property type="match status" value="1"/>
</dbReference>
<evidence type="ECO:0000313" key="2">
    <source>
        <dbReference type="Proteomes" id="UP001595616"/>
    </source>
</evidence>
<dbReference type="Proteomes" id="UP001595616">
    <property type="component" value="Unassembled WGS sequence"/>
</dbReference>
<name>A0ABV7Z076_9BACT</name>
<dbReference type="RefSeq" id="WP_379839135.1">
    <property type="nucleotide sequence ID" value="NZ_JBHRYQ010000001.1"/>
</dbReference>
<accession>A0ABV7Z076</accession>
<organism evidence="1 2">
    <name type="scientific">Lacihabitans lacunae</name>
    <dbReference type="NCBI Taxonomy" id="1028214"/>
    <lineage>
        <taxon>Bacteria</taxon>
        <taxon>Pseudomonadati</taxon>
        <taxon>Bacteroidota</taxon>
        <taxon>Cytophagia</taxon>
        <taxon>Cytophagales</taxon>
        <taxon>Leadbetterellaceae</taxon>
        <taxon>Lacihabitans</taxon>
    </lineage>
</organism>
<dbReference type="SUPFAM" id="SSF141318">
    <property type="entry name" value="TM0957-like"/>
    <property type="match status" value="1"/>
</dbReference>